<dbReference type="GO" id="GO:0005737">
    <property type="term" value="C:cytoplasm"/>
    <property type="evidence" value="ECO:0007669"/>
    <property type="project" value="TreeGrafter"/>
</dbReference>
<comment type="subcellular location">
    <subcellularLocation>
        <location evidence="1">Nucleus</location>
    </subcellularLocation>
</comment>
<feature type="compositionally biased region" description="Polar residues" evidence="5">
    <location>
        <begin position="20"/>
        <end position="29"/>
    </location>
</feature>
<reference evidence="6" key="1">
    <citation type="submission" date="2020-05" db="UniProtKB">
        <authorList>
            <consortium name="EnsemblMetazoa"/>
        </authorList>
    </citation>
    <scope>IDENTIFICATION</scope>
    <source>
        <strain evidence="6">TTRI</strain>
    </source>
</reference>
<sequence>MSPFNTTPAMDIQAVESKLTDVTVSTISRQKAHNRNQQREEQPQIQISAVNHSSGKTHQARSRNNADERDAGRANSLPTANNNFNNASANTNAQISIALAAYQCVRQLQAQLALLQQHASNSIALNPSSAKAMGGSMGPYINQNFVQNPVALQHCHTQSSSPIVVTTQTSGNITTPMTSVANLPSIAAIAANGCLSKYAQLLAVIEEIGRDLRPASIGSRGSAERLKRSIIHARVLVRECIMEIERAGLD</sequence>
<dbReference type="Proteomes" id="UP000078200">
    <property type="component" value="Unassembled WGS sequence"/>
</dbReference>
<keyword evidence="4" id="KW-0539">Nucleus</keyword>
<dbReference type="EnsemblMetazoa" id="GAUT006534-RA">
    <property type="protein sequence ID" value="GAUT006534-PA"/>
    <property type="gene ID" value="GAUT006534"/>
</dbReference>
<keyword evidence="7" id="KW-1185">Reference proteome</keyword>
<feature type="region of interest" description="Disordered" evidence="5">
    <location>
        <begin position="20"/>
        <end position="85"/>
    </location>
</feature>
<feature type="compositionally biased region" description="Low complexity" evidence="5">
    <location>
        <begin position="74"/>
        <end position="85"/>
    </location>
</feature>
<dbReference type="Gene3D" id="6.10.140.1300">
    <property type="match status" value="1"/>
</dbReference>
<proteinExistence type="inferred from homology"/>
<dbReference type="Pfam" id="PF09806">
    <property type="entry name" value="CDK2AP"/>
    <property type="match status" value="1"/>
</dbReference>
<accession>A0A1A9UJ45</accession>
<evidence type="ECO:0000313" key="7">
    <source>
        <dbReference type="Proteomes" id="UP000078200"/>
    </source>
</evidence>
<dbReference type="STRING" id="7395.A0A1A9UJ45"/>
<evidence type="ECO:0008006" key="8">
    <source>
        <dbReference type="Google" id="ProtNLM"/>
    </source>
</evidence>
<dbReference type="PANTHER" id="PTHR22607:SF3">
    <property type="entry name" value="CDK2-ASSOCIATED PROTEIN 1, ISOFORM B"/>
    <property type="match status" value="1"/>
</dbReference>
<dbReference type="PANTHER" id="PTHR22607">
    <property type="entry name" value="DELETED IN ORAL CANCER 1/CDK2-ASSOCIATED PROTEIN 1"/>
    <property type="match status" value="1"/>
</dbReference>
<evidence type="ECO:0000256" key="4">
    <source>
        <dbReference type="ARBA" id="ARBA00023242"/>
    </source>
</evidence>
<keyword evidence="3" id="KW-0597">Phosphoprotein</keyword>
<evidence type="ECO:0000256" key="1">
    <source>
        <dbReference type="ARBA" id="ARBA00004123"/>
    </source>
</evidence>
<comment type="similarity">
    <text evidence="2">Belongs to the CDK2AP family.</text>
</comment>
<evidence type="ECO:0000256" key="3">
    <source>
        <dbReference type="ARBA" id="ARBA00022553"/>
    </source>
</evidence>
<evidence type="ECO:0000256" key="2">
    <source>
        <dbReference type="ARBA" id="ARBA00008485"/>
    </source>
</evidence>
<name>A0A1A9UJ45_GLOAU</name>
<dbReference type="VEuPathDB" id="VectorBase:GAUT006534"/>
<organism evidence="6 7">
    <name type="scientific">Glossina austeni</name>
    <name type="common">Savannah tsetse fly</name>
    <dbReference type="NCBI Taxonomy" id="7395"/>
    <lineage>
        <taxon>Eukaryota</taxon>
        <taxon>Metazoa</taxon>
        <taxon>Ecdysozoa</taxon>
        <taxon>Arthropoda</taxon>
        <taxon>Hexapoda</taxon>
        <taxon>Insecta</taxon>
        <taxon>Pterygota</taxon>
        <taxon>Neoptera</taxon>
        <taxon>Endopterygota</taxon>
        <taxon>Diptera</taxon>
        <taxon>Brachycera</taxon>
        <taxon>Muscomorpha</taxon>
        <taxon>Hippoboscoidea</taxon>
        <taxon>Glossinidae</taxon>
        <taxon>Glossina</taxon>
    </lineage>
</organism>
<evidence type="ECO:0000313" key="6">
    <source>
        <dbReference type="EnsemblMetazoa" id="GAUT006534-PA"/>
    </source>
</evidence>
<evidence type="ECO:0000256" key="5">
    <source>
        <dbReference type="SAM" id="MobiDB-lite"/>
    </source>
</evidence>
<dbReference type="GO" id="GO:0005634">
    <property type="term" value="C:nucleus"/>
    <property type="evidence" value="ECO:0007669"/>
    <property type="project" value="UniProtKB-SubCell"/>
</dbReference>
<feature type="compositionally biased region" description="Polar residues" evidence="5">
    <location>
        <begin position="43"/>
        <end position="57"/>
    </location>
</feature>
<protein>
    <recommendedName>
        <fullName evidence="8">Cyclin-dependent kinase 2-associated protein</fullName>
    </recommendedName>
</protein>
<dbReference type="AlphaFoldDB" id="A0A1A9UJ45"/>
<dbReference type="InterPro" id="IPR017266">
    <property type="entry name" value="DOC_1/2"/>
</dbReference>